<gene>
    <name evidence="2" type="ORF">RY831_11515</name>
</gene>
<sequence>MPDPVGRKTHNFDPDSFNVPKFREDEGGNLNPTDYQAAMALRNFMKRNNEPFITSEHLSEANSKGTVTFGDRVIQVNAQDGAMFAKLQGGLFNRLDAGTSATHDGVVGVKDINDAIRNSLSLHGNKEGHWTPPAESVSTTKQQAKERLVALLEDNKGSSNSNDKQFKIDEVHYAINHHKVFDKTKENVIIFADGEVFLDDRASVEAFSLLLKDFDMVDADKNKAASIEEIRNWQI</sequence>
<evidence type="ECO:0000256" key="1">
    <source>
        <dbReference type="SAM" id="MobiDB-lite"/>
    </source>
</evidence>
<proteinExistence type="predicted"/>
<evidence type="ECO:0000313" key="2">
    <source>
        <dbReference type="EMBL" id="MEC4719779.1"/>
    </source>
</evidence>
<reference evidence="2 3" key="1">
    <citation type="submission" date="2023-10" db="EMBL/GenBank/DDBJ databases">
        <title>Noviherbaspirillum sp. CPCC 100848 genome assembly.</title>
        <authorList>
            <person name="Li X.Y."/>
            <person name="Fang X.M."/>
        </authorList>
    </citation>
    <scope>NUCLEOTIDE SEQUENCE [LARGE SCALE GENOMIC DNA]</scope>
    <source>
        <strain evidence="2 3">CPCC 100848</strain>
    </source>
</reference>
<comment type="caution">
    <text evidence="2">The sequence shown here is derived from an EMBL/GenBank/DDBJ whole genome shotgun (WGS) entry which is preliminary data.</text>
</comment>
<accession>A0ABU6J811</accession>
<dbReference type="RefSeq" id="WP_326506493.1">
    <property type="nucleotide sequence ID" value="NZ_JAWIIV010000008.1"/>
</dbReference>
<dbReference type="EMBL" id="JAWIIV010000008">
    <property type="protein sequence ID" value="MEC4719779.1"/>
    <property type="molecule type" value="Genomic_DNA"/>
</dbReference>
<dbReference type="Proteomes" id="UP001352263">
    <property type="component" value="Unassembled WGS sequence"/>
</dbReference>
<evidence type="ECO:0000313" key="3">
    <source>
        <dbReference type="Proteomes" id="UP001352263"/>
    </source>
</evidence>
<name>A0ABU6J811_9BURK</name>
<feature type="region of interest" description="Disordered" evidence="1">
    <location>
        <begin position="1"/>
        <end position="29"/>
    </location>
</feature>
<protein>
    <submittedName>
        <fullName evidence="2">Uncharacterized protein</fullName>
    </submittedName>
</protein>
<organism evidence="2 3">
    <name type="scientific">Noviherbaspirillum album</name>
    <dbReference type="NCBI Taxonomy" id="3080276"/>
    <lineage>
        <taxon>Bacteria</taxon>
        <taxon>Pseudomonadati</taxon>
        <taxon>Pseudomonadota</taxon>
        <taxon>Betaproteobacteria</taxon>
        <taxon>Burkholderiales</taxon>
        <taxon>Oxalobacteraceae</taxon>
        <taxon>Noviherbaspirillum</taxon>
    </lineage>
</organism>
<keyword evidence="3" id="KW-1185">Reference proteome</keyword>